<evidence type="ECO:0000313" key="2">
    <source>
        <dbReference type="WBParaSite" id="RSKR_0001019000.1"/>
    </source>
</evidence>
<accession>A0AC35UEW0</accession>
<name>A0AC35UEW0_9BILA</name>
<reference evidence="2" key="1">
    <citation type="submission" date="2016-11" db="UniProtKB">
        <authorList>
            <consortium name="WormBaseParasite"/>
        </authorList>
    </citation>
    <scope>IDENTIFICATION</scope>
    <source>
        <strain evidence="2">KR3021</strain>
    </source>
</reference>
<proteinExistence type="predicted"/>
<organism evidence="1 2">
    <name type="scientific">Rhabditophanes sp. KR3021</name>
    <dbReference type="NCBI Taxonomy" id="114890"/>
    <lineage>
        <taxon>Eukaryota</taxon>
        <taxon>Metazoa</taxon>
        <taxon>Ecdysozoa</taxon>
        <taxon>Nematoda</taxon>
        <taxon>Chromadorea</taxon>
        <taxon>Rhabditida</taxon>
        <taxon>Tylenchina</taxon>
        <taxon>Panagrolaimomorpha</taxon>
        <taxon>Strongyloidoidea</taxon>
        <taxon>Alloionematidae</taxon>
        <taxon>Rhabditophanes</taxon>
    </lineage>
</organism>
<dbReference type="Proteomes" id="UP000095286">
    <property type="component" value="Unplaced"/>
</dbReference>
<evidence type="ECO:0000313" key="1">
    <source>
        <dbReference type="Proteomes" id="UP000095286"/>
    </source>
</evidence>
<dbReference type="WBParaSite" id="RSKR_0001019000.1">
    <property type="protein sequence ID" value="RSKR_0001019000.1"/>
    <property type="gene ID" value="RSKR_0001019000"/>
</dbReference>
<protein>
    <submittedName>
        <fullName evidence="2">Protein HIRA</fullName>
    </submittedName>
</protein>
<sequence>MNIQNCSWITNKGKRAYGIDIHPSGSKFACCSQNNEGKGAVDIWSMNPIKTKTYPPEGSHPLHTTTYKSGLNCCRWSIGDAGKYLAVATDENTCLILTQTAHTILDYSGGKRRQEMYKTEQELRGHTAAVNDCEWSPDGRFLATSSLDCNIVIWNVVKWDKVKVLSKASGGHTDNVNGISWDPMGSYFASQSSDRSLKIWATDDWSVKETITKPFKGCCNSTMFKRSGWSPDGSILIATGGSNNTAPSAQIIIRKNWSYGKDLIGFRQNVTVAKFMPILVNCKDDNDDVTTVMICAIGSRDRSFSLWMFPKHDRPLCVLRNLFTDTIQDISWHQSTCCVSSSDGKVKVITLRESENMKFGTIDELRNRCQLLYKTIPVQYRENQQTDSSDGVIEDSVLICEVPTHVEMILPVEEVIVANNTPTIQPKEIVEAEKPKEIPAPPTMLIAKSKKGGHVAVSSSLIVKETIVPTPPSQTRILSQSAKISLEALTELQKFQKPALTSEQLNSLVDLMHKRLEDKELFASEEVVHLDSEKEIASPNDGPKKKPVGDKRQHLFKSPGIKKILSVANICQGNVIDQVQSFNDMPPVVAGMRLVKTIARNSRSSIWSCFTEDRVCLIAFNELFTVIGSLDNCISIFNSKSGSQLNRMVKPSLVCKIILKGEILLIITQKGVLTMYDLSKMQQIMEIKLKTIIKSEDDIDKIELSRTNFPLIRLKNKTVYTYCEDTKDFIKIWGDFDKVALPTMKSIFVKPDYLGTDMKSRGLIPNIISTIEDGSTNIVEDEVLQSSIEQTLETLFTASRIIRDYTDFKDFLNQYLLHLAENKNYVKISAVLEQIESVDTICGQKTSEILKEVESYTNLIREKNKKTGSTLMES</sequence>